<name>A0ACD4R883_9BACI</name>
<dbReference type="Proteomes" id="UP001226091">
    <property type="component" value="Chromosome"/>
</dbReference>
<reference evidence="2" key="1">
    <citation type="journal article" date="2025" name="Aquaculture">
        <title>Assessment of the bioflocculant production and safety properties of Metabacillus hrfriensis sp. nov. based on phenotypic and whole-genome sequencing analysis.</title>
        <authorList>
            <person name="Zhang R."/>
            <person name="Zhao Z."/>
            <person name="Luo L."/>
            <person name="Wang S."/>
            <person name="Guo K."/>
            <person name="Xu W."/>
        </authorList>
    </citation>
    <scope>NUCLEOTIDE SEQUENCE [LARGE SCALE GENOMIC DNA]</scope>
    <source>
        <strain evidence="2">CT-WN-B3</strain>
    </source>
</reference>
<evidence type="ECO:0000313" key="2">
    <source>
        <dbReference type="Proteomes" id="UP001226091"/>
    </source>
</evidence>
<dbReference type="EMBL" id="CP126116">
    <property type="protein sequence ID" value="WHZ56656.1"/>
    <property type="molecule type" value="Genomic_DNA"/>
</dbReference>
<gene>
    <name evidence="1" type="ORF">QLQ22_18445</name>
</gene>
<evidence type="ECO:0000313" key="1">
    <source>
        <dbReference type="EMBL" id="WHZ56656.1"/>
    </source>
</evidence>
<protein>
    <submittedName>
        <fullName evidence="1">Uncharacterized protein</fullName>
    </submittedName>
</protein>
<organism evidence="1 2">
    <name type="scientific">Metabacillus hrfriensis</name>
    <dbReference type="NCBI Taxonomy" id="3048891"/>
    <lineage>
        <taxon>Bacteria</taxon>
        <taxon>Bacillati</taxon>
        <taxon>Bacillota</taxon>
        <taxon>Bacilli</taxon>
        <taxon>Bacillales</taxon>
        <taxon>Bacillaceae</taxon>
        <taxon>Metabacillus</taxon>
    </lineage>
</organism>
<keyword evidence="2" id="KW-1185">Reference proteome</keyword>
<accession>A0ACD4R883</accession>
<sequence length="58" mass="6830">MRHSDKGETTHYNNNDVFGVNFHEFAEKEQNSNLFELASEYGLSLREVKKLKKQLNRS</sequence>
<proteinExistence type="predicted"/>